<dbReference type="AlphaFoldDB" id="A0A0A0JT02"/>
<evidence type="ECO:0000256" key="2">
    <source>
        <dbReference type="ARBA" id="ARBA00004141"/>
    </source>
</evidence>
<dbReference type="Pfam" id="PF02163">
    <property type="entry name" value="Peptidase_M50"/>
    <property type="match status" value="1"/>
</dbReference>
<dbReference type="PANTHER" id="PTHR42837">
    <property type="entry name" value="REGULATOR OF SIGMA-E PROTEASE RSEP"/>
    <property type="match status" value="1"/>
</dbReference>
<dbReference type="SUPFAM" id="SSF50156">
    <property type="entry name" value="PDZ domain-like"/>
    <property type="match status" value="1"/>
</dbReference>
<dbReference type="CDD" id="cd06163">
    <property type="entry name" value="S2P-M50_PDZ_RseP-like"/>
    <property type="match status" value="1"/>
</dbReference>
<dbReference type="InterPro" id="IPR041489">
    <property type="entry name" value="PDZ_6"/>
</dbReference>
<evidence type="ECO:0000256" key="6">
    <source>
        <dbReference type="ARBA" id="ARBA00022801"/>
    </source>
</evidence>
<dbReference type="GO" id="GO:0006508">
    <property type="term" value="P:proteolysis"/>
    <property type="evidence" value="ECO:0007669"/>
    <property type="project" value="UniProtKB-KW"/>
</dbReference>
<evidence type="ECO:0000259" key="12">
    <source>
        <dbReference type="Pfam" id="PF02163"/>
    </source>
</evidence>
<gene>
    <name evidence="14" type="ORF">N801_13290</name>
</gene>
<keyword evidence="8 11" id="KW-1133">Transmembrane helix</keyword>
<dbReference type="InterPro" id="IPR036034">
    <property type="entry name" value="PDZ_sf"/>
</dbReference>
<evidence type="ECO:0000256" key="1">
    <source>
        <dbReference type="ARBA" id="ARBA00001947"/>
    </source>
</evidence>
<reference evidence="14 15" key="1">
    <citation type="submission" date="2013-08" db="EMBL/GenBank/DDBJ databases">
        <title>The genome sequence of Knoellia aerolata.</title>
        <authorList>
            <person name="Zhu W."/>
            <person name="Wang G."/>
        </authorList>
    </citation>
    <scope>NUCLEOTIDE SEQUENCE [LARGE SCALE GENOMIC DNA]</scope>
    <source>
        <strain evidence="14 15">DSM 18566</strain>
    </source>
</reference>
<dbReference type="Gene3D" id="2.30.42.10">
    <property type="match status" value="1"/>
</dbReference>
<feature type="domain" description="Peptidase M50" evidence="12">
    <location>
        <begin position="14"/>
        <end position="403"/>
    </location>
</feature>
<keyword evidence="7" id="KW-0862">Zinc</keyword>
<protein>
    <submittedName>
        <fullName evidence="14">Peptidase</fullName>
    </submittedName>
</protein>
<keyword evidence="4" id="KW-0645">Protease</keyword>
<evidence type="ECO:0000256" key="4">
    <source>
        <dbReference type="ARBA" id="ARBA00022670"/>
    </source>
</evidence>
<comment type="caution">
    <text evidence="14">The sequence shown here is derived from an EMBL/GenBank/DDBJ whole genome shotgun (WGS) entry which is preliminary data.</text>
</comment>
<dbReference type="InterPro" id="IPR004387">
    <property type="entry name" value="Pept_M50_Zn"/>
</dbReference>
<accession>A0A0A0JT02</accession>
<dbReference type="GO" id="GO:0016020">
    <property type="term" value="C:membrane"/>
    <property type="evidence" value="ECO:0007669"/>
    <property type="project" value="UniProtKB-SubCell"/>
</dbReference>
<feature type="transmembrane region" description="Helical" evidence="11">
    <location>
        <begin position="423"/>
        <end position="444"/>
    </location>
</feature>
<evidence type="ECO:0000256" key="11">
    <source>
        <dbReference type="SAM" id="Phobius"/>
    </source>
</evidence>
<evidence type="ECO:0000256" key="5">
    <source>
        <dbReference type="ARBA" id="ARBA00022692"/>
    </source>
</evidence>
<feature type="transmembrane region" description="Helical" evidence="11">
    <location>
        <begin position="129"/>
        <end position="151"/>
    </location>
</feature>
<dbReference type="STRING" id="1385519.N801_13290"/>
<keyword evidence="6" id="KW-0378">Hydrolase</keyword>
<keyword evidence="5 11" id="KW-0812">Transmembrane</keyword>
<sequence>MTVVAYVVGVVVLAFGVAASIALHEVGHLVPAKRFGVRVTQYMVGFGPTIWSRRRGETEYGVKAIPLGGYIRMIGMFPPRPGDDPTKMRVSSTGRFSQLADEARKASLEEIRPGDDQRVFYRLPVHRKVVVMLGGPVMNLLIAVVLLTILVTAHGIPTSRPGAVVASVAECVKTVEEARTDPSCVGAPATPANAAGILPGDEIRSINGEPVDRTADVGRMVRPRVGQPTEIVVLRDGAEQTLTATPILNTLPAYDDAGQPILDADGTQRVVETGYLGISSAPPIDYEPQSVTAVPAILGQGLTTTAGAMVRIPQRMVGVWQAAFAGQERDIESPMSVVGVGRVAGDVSAGKLDRIVGESWGDKAWFLVQLIASLNLMLFVFNLIPLLPLDGGHVAGALWEGTKKGWARVRGNPDPGPVDVAKALPVAYAVSLGLLVMSALLIYADIVNPINLGG</sequence>
<evidence type="ECO:0000256" key="10">
    <source>
        <dbReference type="ARBA" id="ARBA00023136"/>
    </source>
</evidence>
<evidence type="ECO:0000256" key="9">
    <source>
        <dbReference type="ARBA" id="ARBA00023049"/>
    </source>
</evidence>
<comment type="subcellular location">
    <subcellularLocation>
        <location evidence="2">Membrane</location>
        <topology evidence="2">Multi-pass membrane protein</topology>
    </subcellularLocation>
</comment>
<evidence type="ECO:0000256" key="7">
    <source>
        <dbReference type="ARBA" id="ARBA00022833"/>
    </source>
</evidence>
<dbReference type="PANTHER" id="PTHR42837:SF2">
    <property type="entry name" value="MEMBRANE METALLOPROTEASE ARASP2, CHLOROPLASTIC-RELATED"/>
    <property type="match status" value="1"/>
</dbReference>
<keyword evidence="15" id="KW-1185">Reference proteome</keyword>
<dbReference type="RefSeq" id="WP_035938603.1">
    <property type="nucleotide sequence ID" value="NZ_AVPL01000039.1"/>
</dbReference>
<dbReference type="InterPro" id="IPR008915">
    <property type="entry name" value="Peptidase_M50"/>
</dbReference>
<organism evidence="14 15">
    <name type="scientific">Knoellia aerolata DSM 18566</name>
    <dbReference type="NCBI Taxonomy" id="1385519"/>
    <lineage>
        <taxon>Bacteria</taxon>
        <taxon>Bacillati</taxon>
        <taxon>Actinomycetota</taxon>
        <taxon>Actinomycetes</taxon>
        <taxon>Micrococcales</taxon>
        <taxon>Intrasporangiaceae</taxon>
        <taxon>Knoellia</taxon>
    </lineage>
</organism>
<feature type="transmembrane region" description="Helical" evidence="11">
    <location>
        <begin position="364"/>
        <end position="384"/>
    </location>
</feature>
<dbReference type="GO" id="GO:0004222">
    <property type="term" value="F:metalloendopeptidase activity"/>
    <property type="evidence" value="ECO:0007669"/>
    <property type="project" value="InterPro"/>
</dbReference>
<dbReference type="eggNOG" id="COG0750">
    <property type="taxonomic scope" value="Bacteria"/>
</dbReference>
<comment type="similarity">
    <text evidence="3">Belongs to the peptidase M50B family.</text>
</comment>
<keyword evidence="9" id="KW-0482">Metalloprotease</keyword>
<evidence type="ECO:0000313" key="15">
    <source>
        <dbReference type="Proteomes" id="UP000030013"/>
    </source>
</evidence>
<dbReference type="OrthoDB" id="9782003at2"/>
<evidence type="ECO:0000256" key="8">
    <source>
        <dbReference type="ARBA" id="ARBA00022989"/>
    </source>
</evidence>
<dbReference type="Proteomes" id="UP000030013">
    <property type="component" value="Unassembled WGS sequence"/>
</dbReference>
<proteinExistence type="inferred from homology"/>
<evidence type="ECO:0000313" key="14">
    <source>
        <dbReference type="EMBL" id="KGN40505.1"/>
    </source>
</evidence>
<comment type="cofactor">
    <cofactor evidence="1">
        <name>Zn(2+)</name>
        <dbReference type="ChEBI" id="CHEBI:29105"/>
    </cofactor>
</comment>
<evidence type="ECO:0000259" key="13">
    <source>
        <dbReference type="Pfam" id="PF17820"/>
    </source>
</evidence>
<dbReference type="Pfam" id="PF17820">
    <property type="entry name" value="PDZ_6"/>
    <property type="match status" value="1"/>
</dbReference>
<keyword evidence="10 11" id="KW-0472">Membrane</keyword>
<dbReference type="EMBL" id="AVPL01000039">
    <property type="protein sequence ID" value="KGN40505.1"/>
    <property type="molecule type" value="Genomic_DNA"/>
</dbReference>
<evidence type="ECO:0000256" key="3">
    <source>
        <dbReference type="ARBA" id="ARBA00007931"/>
    </source>
</evidence>
<name>A0A0A0JT02_9MICO</name>
<feature type="domain" description="PDZ" evidence="13">
    <location>
        <begin position="186"/>
        <end position="235"/>
    </location>
</feature>